<proteinExistence type="inferred from homology"/>
<dbReference type="InterPro" id="IPR041442">
    <property type="entry name" value="PIH1D1/2/3_CS-like"/>
</dbReference>
<feature type="domain" description="PIH1D1/2/3 CS-like" evidence="5">
    <location>
        <begin position="223"/>
        <end position="304"/>
    </location>
</feature>
<dbReference type="GO" id="GO:0000492">
    <property type="term" value="P:box C/D snoRNP assembly"/>
    <property type="evidence" value="ECO:0007669"/>
    <property type="project" value="TreeGrafter"/>
</dbReference>
<dbReference type="GO" id="GO:0005737">
    <property type="term" value="C:cytoplasm"/>
    <property type="evidence" value="ECO:0007669"/>
    <property type="project" value="TreeGrafter"/>
</dbReference>
<dbReference type="InterPro" id="IPR012981">
    <property type="entry name" value="PIH1_N"/>
</dbReference>
<dbReference type="GO" id="GO:1990904">
    <property type="term" value="C:ribonucleoprotein complex"/>
    <property type="evidence" value="ECO:0007669"/>
    <property type="project" value="TreeGrafter"/>
</dbReference>
<comment type="function">
    <text evidence="3">Involved in the assembly of C/D box small nucleolar ribonucleoprotein (snoRNP) particles. Recruits the SWI/SNF complex to the core promoter of rRNA genes and enhances pre-rRNA transcription. Mediates interaction of TELO2 with the R2TP complex which is necessary for the stability of MTOR and SMG1. Positively regulates the assembly and activity of the mTORC1 complex.</text>
</comment>
<evidence type="ECO:0000259" key="4">
    <source>
        <dbReference type="Pfam" id="PF08190"/>
    </source>
</evidence>
<dbReference type="InterPro" id="IPR050734">
    <property type="entry name" value="PIH1/Kintoun_subfamily"/>
</dbReference>
<protein>
    <recommendedName>
        <fullName evidence="2">PIH1 domain-containing protein 1</fullName>
    </recommendedName>
</protein>
<keyword evidence="7" id="KW-1185">Reference proteome</keyword>
<dbReference type="Pfam" id="PF08190">
    <property type="entry name" value="PIH1"/>
    <property type="match status" value="1"/>
</dbReference>
<dbReference type="EMBL" id="JARPUR010000005">
    <property type="protein sequence ID" value="KAK4875039.1"/>
    <property type="molecule type" value="Genomic_DNA"/>
</dbReference>
<evidence type="ECO:0000256" key="3">
    <source>
        <dbReference type="ARBA" id="ARBA00046233"/>
    </source>
</evidence>
<dbReference type="GO" id="GO:0097255">
    <property type="term" value="C:R2TP complex"/>
    <property type="evidence" value="ECO:0007669"/>
    <property type="project" value="TreeGrafter"/>
</dbReference>
<organism evidence="6 7">
    <name type="scientific">Aquatica leii</name>
    <dbReference type="NCBI Taxonomy" id="1421715"/>
    <lineage>
        <taxon>Eukaryota</taxon>
        <taxon>Metazoa</taxon>
        <taxon>Ecdysozoa</taxon>
        <taxon>Arthropoda</taxon>
        <taxon>Hexapoda</taxon>
        <taxon>Insecta</taxon>
        <taxon>Pterygota</taxon>
        <taxon>Neoptera</taxon>
        <taxon>Endopterygota</taxon>
        <taxon>Coleoptera</taxon>
        <taxon>Polyphaga</taxon>
        <taxon>Elateriformia</taxon>
        <taxon>Elateroidea</taxon>
        <taxon>Lampyridae</taxon>
        <taxon>Luciolinae</taxon>
        <taxon>Aquatica</taxon>
    </lineage>
</organism>
<gene>
    <name evidence="6" type="ORF">RN001_011461</name>
</gene>
<comment type="similarity">
    <text evidence="1">Belongs to the PIH1 family.</text>
</comment>
<accession>A0AAN7SEJ7</accession>
<evidence type="ECO:0000259" key="5">
    <source>
        <dbReference type="Pfam" id="PF18201"/>
    </source>
</evidence>
<dbReference type="Pfam" id="PF18201">
    <property type="entry name" value="PIH1_CS"/>
    <property type="match status" value="1"/>
</dbReference>
<comment type="caution">
    <text evidence="6">The sequence shown here is derived from an EMBL/GenBank/DDBJ whole genome shotgun (WGS) entry which is preliminary data.</text>
</comment>
<evidence type="ECO:0000256" key="2">
    <source>
        <dbReference type="ARBA" id="ARBA00040540"/>
    </source>
</evidence>
<feature type="domain" description="PIH1 N-terminal" evidence="4">
    <location>
        <begin position="24"/>
        <end position="182"/>
    </location>
</feature>
<dbReference type="PANTHER" id="PTHR22997">
    <property type="entry name" value="PIH1 DOMAIN-CONTAINING PROTEIN 1"/>
    <property type="match status" value="1"/>
</dbReference>
<reference evidence="7" key="1">
    <citation type="submission" date="2023-01" db="EMBL/GenBank/DDBJ databases">
        <title>Key to firefly adult light organ development and bioluminescence: homeobox transcription factors regulate luciferase expression and transportation to peroxisome.</title>
        <authorList>
            <person name="Fu X."/>
        </authorList>
    </citation>
    <scope>NUCLEOTIDE SEQUENCE [LARGE SCALE GENOMIC DNA]</scope>
</reference>
<dbReference type="AlphaFoldDB" id="A0AAN7SEJ7"/>
<name>A0AAN7SEJ7_9COLE</name>
<dbReference type="PANTHER" id="PTHR22997:SF0">
    <property type="entry name" value="PIH1 DOMAIN-CONTAINING PROTEIN 1"/>
    <property type="match status" value="1"/>
</dbReference>
<evidence type="ECO:0000256" key="1">
    <source>
        <dbReference type="ARBA" id="ARBA00008511"/>
    </source>
</evidence>
<evidence type="ECO:0000313" key="7">
    <source>
        <dbReference type="Proteomes" id="UP001353858"/>
    </source>
</evidence>
<dbReference type="GO" id="GO:0006364">
    <property type="term" value="P:rRNA processing"/>
    <property type="evidence" value="ECO:0007669"/>
    <property type="project" value="TreeGrafter"/>
</dbReference>
<dbReference type="Proteomes" id="UP001353858">
    <property type="component" value="Unassembled WGS sequence"/>
</dbReference>
<evidence type="ECO:0000313" key="6">
    <source>
        <dbReference type="EMBL" id="KAK4875039.1"/>
    </source>
</evidence>
<sequence length="308" mass="35082">MSPKPVFLDVDSTIVERNLRITKNEEEEFNKFLTSTEEYPSKLIKPIPGFCIKTKEVGTDTKVFVNICQTDALPPPEDLSESELTRLCDSDEPCNFRIPLSIGEVRVESDKKGVDAKAIDVAINPKFFLKIENTSLFKSFFLAVVFEGLSDKHHMHVTDERIVLKNRKAYGNLQLHRIQQREIDEKINAINNKREILLEPESGPSKPKIEVLSSTSYVEGVSDVKTPEYRLFKKLNEVNVLYGEFKLPNLPDANQITLDVGEDRIVLESKKYKYFLDVFLPCDVSENVIASFDTKSKILTIKMSTKST</sequence>